<dbReference type="Gene3D" id="3.40.630.30">
    <property type="match status" value="1"/>
</dbReference>
<dbReference type="AlphaFoldDB" id="E3ZLW0"/>
<gene>
    <name evidence="2" type="ORF">NT03LS_0402</name>
</gene>
<name>E3ZLW0_LISSE</name>
<protein>
    <submittedName>
        <fullName evidence="2">Acetyltransferase</fullName>
    </submittedName>
</protein>
<dbReference type="GO" id="GO:0016747">
    <property type="term" value="F:acyltransferase activity, transferring groups other than amino-acyl groups"/>
    <property type="evidence" value="ECO:0007669"/>
    <property type="project" value="InterPro"/>
</dbReference>
<evidence type="ECO:0000259" key="1">
    <source>
        <dbReference type="PROSITE" id="PS51186"/>
    </source>
</evidence>
<dbReference type="PANTHER" id="PTHR43072:SF58">
    <property type="entry name" value="N-ACETYLTRANSFERASE DOMAIN-CONTAINING PROTEIN"/>
    <property type="match status" value="1"/>
</dbReference>
<keyword evidence="2" id="KW-0808">Transferase</keyword>
<dbReference type="SUPFAM" id="SSF55729">
    <property type="entry name" value="Acyl-CoA N-acyltransferases (Nat)"/>
    <property type="match status" value="1"/>
</dbReference>
<feature type="domain" description="N-acetyltransferase" evidence="1">
    <location>
        <begin position="23"/>
        <end position="173"/>
    </location>
</feature>
<dbReference type="PANTHER" id="PTHR43072">
    <property type="entry name" value="N-ACETYLTRANSFERASE"/>
    <property type="match status" value="1"/>
</dbReference>
<dbReference type="InterPro" id="IPR016181">
    <property type="entry name" value="Acyl_CoA_acyltransferase"/>
</dbReference>
<accession>E3ZLW0</accession>
<dbReference type="Pfam" id="PF00583">
    <property type="entry name" value="Acetyltransf_1"/>
    <property type="match status" value="1"/>
</dbReference>
<dbReference type="CDD" id="cd04301">
    <property type="entry name" value="NAT_SF"/>
    <property type="match status" value="1"/>
</dbReference>
<dbReference type="InterPro" id="IPR000182">
    <property type="entry name" value="GNAT_dom"/>
</dbReference>
<dbReference type="Proteomes" id="UP000004302">
    <property type="component" value="Chromosome"/>
</dbReference>
<evidence type="ECO:0000313" key="2">
    <source>
        <dbReference type="EMBL" id="EFS01383.1"/>
    </source>
</evidence>
<dbReference type="PROSITE" id="PS51186">
    <property type="entry name" value="GNAT"/>
    <property type="match status" value="1"/>
</dbReference>
<dbReference type="HOGENOM" id="CLU_099453_0_0_9"/>
<proteinExistence type="predicted"/>
<reference evidence="2" key="1">
    <citation type="journal article" date="2010" name="Microbiol. Resour. Announc.">
        <title>Comparative genomics of the bacterial genus Listeria: Genome evolution is characterized by limited gene acquisition and limited gene loss.</title>
        <authorList>
            <person name="den Bakker H.C."/>
            <person name="Cummings C.A."/>
            <person name="Ferreira V."/>
            <person name="Vatta P."/>
            <person name="Orsi R.H."/>
            <person name="Degoricija L."/>
            <person name="Barker M."/>
            <person name="Petrauskene O."/>
            <person name="Furtado M.R."/>
            <person name="Wiedmann M."/>
        </authorList>
    </citation>
    <scope>NUCLEOTIDE SEQUENCE [LARGE SCALE GENOMIC DNA]</scope>
    <source>
        <strain evidence="2">FSL N1-067</strain>
    </source>
</reference>
<comment type="caution">
    <text evidence="2">The sequence shown here is derived from an EMBL/GenBank/DDBJ whole genome shotgun (WGS) entry which is preliminary data.</text>
</comment>
<organism evidence="2">
    <name type="scientific">Listeria seeligeri FSL N1-067</name>
    <dbReference type="NCBI Taxonomy" id="702453"/>
    <lineage>
        <taxon>Bacteria</taxon>
        <taxon>Bacillati</taxon>
        <taxon>Bacillota</taxon>
        <taxon>Bacilli</taxon>
        <taxon>Bacillales</taxon>
        <taxon>Listeriaceae</taxon>
        <taxon>Listeria</taxon>
    </lineage>
</organism>
<dbReference type="EMBL" id="ADXJ01000169">
    <property type="protein sequence ID" value="EFS01383.1"/>
    <property type="molecule type" value="Genomic_DNA"/>
</dbReference>
<dbReference type="PATRIC" id="fig|702453.3.peg.310"/>
<sequence>MIKEKSEIMKRNYHVKFLNEKDVALAEAVCSASEDYYLMEQDKPASKSDALKIITEIPNGKTRFDKFVLAVLDENEQPIGLVDIVSDYPRKGRWFIGLLLLTPAARGNGLGKVLHQTIKEWANDGGADSLTLGVLAENEKARGFFEHLGYTKAETKEATYGGKEHQVDIYALEIK</sequence>